<evidence type="ECO:0008006" key="5">
    <source>
        <dbReference type="Google" id="ProtNLM"/>
    </source>
</evidence>
<dbReference type="EMBL" id="JAPDOG010000038">
    <property type="protein sequence ID" value="MCW3784298.1"/>
    <property type="molecule type" value="Genomic_DNA"/>
</dbReference>
<evidence type="ECO:0000256" key="2">
    <source>
        <dbReference type="SAM" id="Phobius"/>
    </source>
</evidence>
<gene>
    <name evidence="3" type="ORF">OM960_22480</name>
</gene>
<keyword evidence="4" id="KW-1185">Reference proteome</keyword>
<feature type="compositionally biased region" description="Low complexity" evidence="1">
    <location>
        <begin position="262"/>
        <end position="276"/>
    </location>
</feature>
<keyword evidence="2" id="KW-1133">Transmembrane helix</keyword>
<comment type="caution">
    <text evidence="3">The sequence shown here is derived from an EMBL/GenBank/DDBJ whole genome shotgun (WGS) entry which is preliminary data.</text>
</comment>
<keyword evidence="2" id="KW-0472">Membrane</keyword>
<protein>
    <recommendedName>
        <fullName evidence="5">Prepilin-type N-terminal cleavage/methylation domain-containing protein</fullName>
    </recommendedName>
</protein>
<name>A0ABT3J9D0_9RHOB</name>
<dbReference type="RefSeq" id="WP_264773547.1">
    <property type="nucleotide sequence ID" value="NZ_JAPDOG010000038.1"/>
</dbReference>
<feature type="compositionally biased region" description="Low complexity" evidence="1">
    <location>
        <begin position="243"/>
        <end position="254"/>
    </location>
</feature>
<reference evidence="3 4" key="1">
    <citation type="submission" date="2022-10" db="EMBL/GenBank/DDBJ databases">
        <title>Defluviimonas sp. CAU 1641 isolated from mud.</title>
        <authorList>
            <person name="Kim W."/>
        </authorList>
    </citation>
    <scope>NUCLEOTIDE SEQUENCE [LARGE SCALE GENOMIC DNA]</scope>
    <source>
        <strain evidence="3 4">CAU 1641</strain>
    </source>
</reference>
<proteinExistence type="predicted"/>
<evidence type="ECO:0000313" key="3">
    <source>
        <dbReference type="EMBL" id="MCW3784298.1"/>
    </source>
</evidence>
<sequence length="427" mass="42800">MKELRLSHRNRGFALVELVCALAVGLGVIAGGLVFYGEMQENSTSNHIMRSMTFVQSTVSSRLPDIERQSTVKVSSTIGIDALPGFTDTGDGALRHDWAKGGVTFDRLGKGVVRFSLDGVTSRRCRKLASRLASADVTPGFQSHLVIGNTVFDGYMSGSVDRIVAACDSEANSVGLIMASSTPTLRIVSADQGLVLASMEGGGASPTAPAFLPGLPGQTPGGGSPSITMLAGDLDGGAGGTPTGVASSGVAGTETSGGTGAGTPTDVASSGVAGTETSGGTGAGTGALTDTAIAGVAGTETAATEAGTTGSDSGVTVPDYQMSGIKFPNGNGLSEKTVTSSNVTEIADGVDVSGQTIKIWGDGDPTIRLADGERSTEGLVGDSGTNIKMDMPECGGSYTIYIETEDGEIGAYTLDNINTKKGGGVSC</sequence>
<accession>A0ABT3J9D0</accession>
<feature type="region of interest" description="Disordered" evidence="1">
    <location>
        <begin position="234"/>
        <end position="286"/>
    </location>
</feature>
<evidence type="ECO:0000313" key="4">
    <source>
        <dbReference type="Proteomes" id="UP001207582"/>
    </source>
</evidence>
<dbReference type="Proteomes" id="UP001207582">
    <property type="component" value="Unassembled WGS sequence"/>
</dbReference>
<keyword evidence="2" id="KW-0812">Transmembrane</keyword>
<organism evidence="3 4">
    <name type="scientific">Defluviimonas salinarum</name>
    <dbReference type="NCBI Taxonomy" id="2992147"/>
    <lineage>
        <taxon>Bacteria</taxon>
        <taxon>Pseudomonadati</taxon>
        <taxon>Pseudomonadota</taxon>
        <taxon>Alphaproteobacteria</taxon>
        <taxon>Rhodobacterales</taxon>
        <taxon>Paracoccaceae</taxon>
        <taxon>Albidovulum</taxon>
    </lineage>
</organism>
<evidence type="ECO:0000256" key="1">
    <source>
        <dbReference type="SAM" id="MobiDB-lite"/>
    </source>
</evidence>
<feature type="transmembrane region" description="Helical" evidence="2">
    <location>
        <begin position="12"/>
        <end position="36"/>
    </location>
</feature>